<dbReference type="EMBL" id="BLXT01001405">
    <property type="protein sequence ID" value="GFN85295.1"/>
    <property type="molecule type" value="Genomic_DNA"/>
</dbReference>
<feature type="transmembrane region" description="Helical" evidence="2">
    <location>
        <begin position="102"/>
        <end position="123"/>
    </location>
</feature>
<feature type="region of interest" description="Disordered" evidence="1">
    <location>
        <begin position="77"/>
        <end position="100"/>
    </location>
</feature>
<organism evidence="3 4">
    <name type="scientific">Plakobranchus ocellatus</name>
    <dbReference type="NCBI Taxonomy" id="259542"/>
    <lineage>
        <taxon>Eukaryota</taxon>
        <taxon>Metazoa</taxon>
        <taxon>Spiralia</taxon>
        <taxon>Lophotrochozoa</taxon>
        <taxon>Mollusca</taxon>
        <taxon>Gastropoda</taxon>
        <taxon>Heterobranchia</taxon>
        <taxon>Euthyneura</taxon>
        <taxon>Panpulmonata</taxon>
        <taxon>Sacoglossa</taxon>
        <taxon>Placobranchoidea</taxon>
        <taxon>Plakobranchidae</taxon>
        <taxon>Plakobranchus</taxon>
    </lineage>
</organism>
<name>A0AAV3YD97_9GAST</name>
<sequence length="124" mass="13910">MEANLIRQSMQVFGRVSKLLSTEPLTATENLYTHNKRQGCKERQSSLLTVKGKQLMVVAVVMMMTTTTKTMMTVKVDDYDVDDDDGDDDSDGDDDNNDDEDMITTMTMMLMITVLATLLRSVLS</sequence>
<reference evidence="3 4" key="1">
    <citation type="journal article" date="2021" name="Elife">
        <title>Chloroplast acquisition without the gene transfer in kleptoplastic sea slugs, Plakobranchus ocellatus.</title>
        <authorList>
            <person name="Maeda T."/>
            <person name="Takahashi S."/>
            <person name="Yoshida T."/>
            <person name="Shimamura S."/>
            <person name="Takaki Y."/>
            <person name="Nagai Y."/>
            <person name="Toyoda A."/>
            <person name="Suzuki Y."/>
            <person name="Arimoto A."/>
            <person name="Ishii H."/>
            <person name="Satoh N."/>
            <person name="Nishiyama T."/>
            <person name="Hasebe M."/>
            <person name="Maruyama T."/>
            <person name="Minagawa J."/>
            <person name="Obokata J."/>
            <person name="Shigenobu S."/>
        </authorList>
    </citation>
    <scope>NUCLEOTIDE SEQUENCE [LARGE SCALE GENOMIC DNA]</scope>
</reference>
<keyword evidence="2" id="KW-0472">Membrane</keyword>
<protein>
    <submittedName>
        <fullName evidence="3">Uncharacterized protein</fullName>
    </submittedName>
</protein>
<evidence type="ECO:0000256" key="2">
    <source>
        <dbReference type="SAM" id="Phobius"/>
    </source>
</evidence>
<feature type="compositionally biased region" description="Acidic residues" evidence="1">
    <location>
        <begin position="79"/>
        <end position="100"/>
    </location>
</feature>
<feature type="transmembrane region" description="Helical" evidence="2">
    <location>
        <begin position="55"/>
        <end position="74"/>
    </location>
</feature>
<evidence type="ECO:0000313" key="4">
    <source>
        <dbReference type="Proteomes" id="UP000735302"/>
    </source>
</evidence>
<dbReference type="Proteomes" id="UP000735302">
    <property type="component" value="Unassembled WGS sequence"/>
</dbReference>
<evidence type="ECO:0000313" key="3">
    <source>
        <dbReference type="EMBL" id="GFN85295.1"/>
    </source>
</evidence>
<evidence type="ECO:0000256" key="1">
    <source>
        <dbReference type="SAM" id="MobiDB-lite"/>
    </source>
</evidence>
<keyword evidence="2" id="KW-1133">Transmembrane helix</keyword>
<keyword evidence="2" id="KW-0812">Transmembrane</keyword>
<comment type="caution">
    <text evidence="3">The sequence shown here is derived from an EMBL/GenBank/DDBJ whole genome shotgun (WGS) entry which is preliminary data.</text>
</comment>
<gene>
    <name evidence="3" type="ORF">PoB_001180100</name>
</gene>
<dbReference type="AlphaFoldDB" id="A0AAV3YD97"/>
<keyword evidence="4" id="KW-1185">Reference proteome</keyword>
<proteinExistence type="predicted"/>
<accession>A0AAV3YD97</accession>